<dbReference type="EC" id="2.3.1.51" evidence="6"/>
<dbReference type="InterPro" id="IPR002123">
    <property type="entry name" value="Plipid/glycerol_acylTrfase"/>
</dbReference>
<proteinExistence type="predicted"/>
<dbReference type="PANTHER" id="PTHR10434">
    <property type="entry name" value="1-ACYL-SN-GLYCEROL-3-PHOSPHATE ACYLTRANSFERASE"/>
    <property type="match status" value="1"/>
</dbReference>
<comment type="caution">
    <text evidence="6">The sequence shown here is derived from an EMBL/GenBank/DDBJ whole genome shotgun (WGS) entry which is preliminary data.</text>
</comment>
<name>A0A7W4W888_9GAMM</name>
<evidence type="ECO:0000259" key="5">
    <source>
        <dbReference type="SMART" id="SM00563"/>
    </source>
</evidence>
<dbReference type="GO" id="GO:0006654">
    <property type="term" value="P:phosphatidic acid biosynthetic process"/>
    <property type="evidence" value="ECO:0007669"/>
    <property type="project" value="TreeGrafter"/>
</dbReference>
<feature type="transmembrane region" description="Helical" evidence="4">
    <location>
        <begin position="15"/>
        <end position="38"/>
    </location>
</feature>
<keyword evidence="4" id="KW-1133">Transmembrane helix</keyword>
<dbReference type="CDD" id="cd07989">
    <property type="entry name" value="LPLAT_AGPAT-like"/>
    <property type="match status" value="1"/>
</dbReference>
<dbReference type="Proteomes" id="UP000537130">
    <property type="component" value="Unassembled WGS sequence"/>
</dbReference>
<protein>
    <submittedName>
        <fullName evidence="6">1-acyl-sn-glycerol-3-phosphate acyltransferase</fullName>
        <ecNumber evidence="6">2.3.1.51</ecNumber>
    </submittedName>
</protein>
<dbReference type="EMBL" id="JACHWY010000003">
    <property type="protein sequence ID" value="MBB3048642.1"/>
    <property type="molecule type" value="Genomic_DNA"/>
</dbReference>
<evidence type="ECO:0000256" key="1">
    <source>
        <dbReference type="ARBA" id="ARBA00005189"/>
    </source>
</evidence>
<dbReference type="RefSeq" id="WP_183411415.1">
    <property type="nucleotide sequence ID" value="NZ_JACHWY010000003.1"/>
</dbReference>
<comment type="pathway">
    <text evidence="1">Lipid metabolism.</text>
</comment>
<evidence type="ECO:0000256" key="3">
    <source>
        <dbReference type="ARBA" id="ARBA00023315"/>
    </source>
</evidence>
<dbReference type="AlphaFoldDB" id="A0A7W4W888"/>
<dbReference type="SMART" id="SM00563">
    <property type="entry name" value="PlsC"/>
    <property type="match status" value="1"/>
</dbReference>
<reference evidence="6 7" key="1">
    <citation type="submission" date="2020-08" db="EMBL/GenBank/DDBJ databases">
        <title>Genomic Encyclopedia of Type Strains, Phase III (KMG-III): the genomes of soil and plant-associated and newly described type strains.</title>
        <authorList>
            <person name="Whitman W."/>
        </authorList>
    </citation>
    <scope>NUCLEOTIDE SEQUENCE [LARGE SCALE GENOMIC DNA]</scope>
    <source>
        <strain evidence="6 7">CECT 8654</strain>
    </source>
</reference>
<dbReference type="PANTHER" id="PTHR10434:SF40">
    <property type="entry name" value="1-ACYL-SN-GLYCEROL-3-PHOSPHATE ACYLTRANSFERASE"/>
    <property type="match status" value="1"/>
</dbReference>
<accession>A0A7W4W888</accession>
<evidence type="ECO:0000256" key="2">
    <source>
        <dbReference type="ARBA" id="ARBA00022679"/>
    </source>
</evidence>
<sequence>MNLSLTRPVLFVRTLLFYIGYVLLTGWFSTTGILFFWFTPLSIRGRYLITWNQWILIWLRLTCGVRYNVVGSVPEGHYVVMAKHQSQWETFYLQHAFFPIGIVLKRELLKLPFFGWGLKLVDPIAIDRSNPKAALRYIMDEGTRRLKDGRRVLIFPEGTRTSVGQKGTYARSGANMAIAAGVPVVPVSHNAGVCWPPKKFLKYPGTITVVIGEPIATDNISSRELTAKVEGWIEAELDAMMKPAPTEAKLA</sequence>
<keyword evidence="4" id="KW-0472">Membrane</keyword>
<keyword evidence="2 6" id="KW-0808">Transferase</keyword>
<keyword evidence="3 6" id="KW-0012">Acyltransferase</keyword>
<evidence type="ECO:0000256" key="4">
    <source>
        <dbReference type="SAM" id="Phobius"/>
    </source>
</evidence>
<dbReference type="SUPFAM" id="SSF69593">
    <property type="entry name" value="Glycerol-3-phosphate (1)-acyltransferase"/>
    <property type="match status" value="1"/>
</dbReference>
<gene>
    <name evidence="6" type="ORF">FHR99_002916</name>
</gene>
<feature type="domain" description="Phospholipid/glycerol acyltransferase" evidence="5">
    <location>
        <begin position="78"/>
        <end position="192"/>
    </location>
</feature>
<keyword evidence="7" id="KW-1185">Reference proteome</keyword>
<organism evidence="6 7">
    <name type="scientific">Litorivivens lipolytica</name>
    <dbReference type="NCBI Taxonomy" id="1524264"/>
    <lineage>
        <taxon>Bacteria</taxon>
        <taxon>Pseudomonadati</taxon>
        <taxon>Pseudomonadota</taxon>
        <taxon>Gammaproteobacteria</taxon>
        <taxon>Litorivivens</taxon>
    </lineage>
</organism>
<evidence type="ECO:0000313" key="7">
    <source>
        <dbReference type="Proteomes" id="UP000537130"/>
    </source>
</evidence>
<dbReference type="Pfam" id="PF01553">
    <property type="entry name" value="Acyltransferase"/>
    <property type="match status" value="1"/>
</dbReference>
<dbReference type="GO" id="GO:0003841">
    <property type="term" value="F:1-acylglycerol-3-phosphate O-acyltransferase activity"/>
    <property type="evidence" value="ECO:0007669"/>
    <property type="project" value="UniProtKB-EC"/>
</dbReference>
<keyword evidence="4" id="KW-0812">Transmembrane</keyword>
<evidence type="ECO:0000313" key="6">
    <source>
        <dbReference type="EMBL" id="MBB3048642.1"/>
    </source>
</evidence>